<accession>A0ABT9YWV0</accession>
<dbReference type="EMBL" id="JAUSTZ010000001">
    <property type="protein sequence ID" value="MDQ0224194.1"/>
    <property type="molecule type" value="Genomic_DNA"/>
</dbReference>
<reference evidence="1 2" key="1">
    <citation type="submission" date="2023-07" db="EMBL/GenBank/DDBJ databases">
        <title>Genomic Encyclopedia of Type Strains, Phase IV (KMG-IV): sequencing the most valuable type-strain genomes for metagenomic binning, comparative biology and taxonomic classification.</title>
        <authorList>
            <person name="Goeker M."/>
        </authorList>
    </citation>
    <scope>NUCLEOTIDE SEQUENCE [LARGE SCALE GENOMIC DNA]</scope>
    <source>
        <strain evidence="1 2">DSM 17723</strain>
    </source>
</reference>
<proteinExistence type="predicted"/>
<gene>
    <name evidence="1" type="ORF">J2S02_000516</name>
</gene>
<name>A0ABT9YWV0_9BACI</name>
<dbReference type="Proteomes" id="UP001232245">
    <property type="component" value="Unassembled WGS sequence"/>
</dbReference>
<keyword evidence="2" id="KW-1185">Reference proteome</keyword>
<evidence type="ECO:0000313" key="2">
    <source>
        <dbReference type="Proteomes" id="UP001232245"/>
    </source>
</evidence>
<organism evidence="1 2">
    <name type="scientific">Metabacillus niabensis</name>
    <dbReference type="NCBI Taxonomy" id="324854"/>
    <lineage>
        <taxon>Bacteria</taxon>
        <taxon>Bacillati</taxon>
        <taxon>Bacillota</taxon>
        <taxon>Bacilli</taxon>
        <taxon>Bacillales</taxon>
        <taxon>Bacillaceae</taxon>
        <taxon>Metabacillus</taxon>
    </lineage>
</organism>
<evidence type="ECO:0000313" key="1">
    <source>
        <dbReference type="EMBL" id="MDQ0224194.1"/>
    </source>
</evidence>
<protein>
    <submittedName>
        <fullName evidence="1">Uncharacterized protein</fullName>
    </submittedName>
</protein>
<comment type="caution">
    <text evidence="1">The sequence shown here is derived from an EMBL/GenBank/DDBJ whole genome shotgun (WGS) entry which is preliminary data.</text>
</comment>
<sequence>MKLQQPVNLGKIDKLIDCRFINRLIIYQYVKDNEKSSENERYSTLFSLFFKRNKTVSLSFIQRSY</sequence>